<keyword evidence="1" id="KW-0472">Membrane</keyword>
<proteinExistence type="predicted"/>
<organism evidence="2 3">
    <name type="scientific">Araneus ventricosus</name>
    <name type="common">Orbweaver spider</name>
    <name type="synonym">Epeira ventricosa</name>
    <dbReference type="NCBI Taxonomy" id="182803"/>
    <lineage>
        <taxon>Eukaryota</taxon>
        <taxon>Metazoa</taxon>
        <taxon>Ecdysozoa</taxon>
        <taxon>Arthropoda</taxon>
        <taxon>Chelicerata</taxon>
        <taxon>Arachnida</taxon>
        <taxon>Araneae</taxon>
        <taxon>Araneomorphae</taxon>
        <taxon>Entelegynae</taxon>
        <taxon>Araneoidea</taxon>
        <taxon>Araneidae</taxon>
        <taxon>Araneus</taxon>
    </lineage>
</organism>
<reference evidence="2 3" key="1">
    <citation type="journal article" date="2019" name="Sci. Rep.">
        <title>Orb-weaving spider Araneus ventricosus genome elucidates the spidroin gene catalogue.</title>
        <authorList>
            <person name="Kono N."/>
            <person name="Nakamura H."/>
            <person name="Ohtoshi R."/>
            <person name="Moran D.A.P."/>
            <person name="Shinohara A."/>
            <person name="Yoshida Y."/>
            <person name="Fujiwara M."/>
            <person name="Mori M."/>
            <person name="Tomita M."/>
            <person name="Arakawa K."/>
        </authorList>
    </citation>
    <scope>NUCLEOTIDE SEQUENCE [LARGE SCALE GENOMIC DNA]</scope>
</reference>
<comment type="caution">
    <text evidence="2">The sequence shown here is derived from an EMBL/GenBank/DDBJ whole genome shotgun (WGS) entry which is preliminary data.</text>
</comment>
<dbReference type="AlphaFoldDB" id="A0A4Y2TCB6"/>
<gene>
    <name evidence="2" type="ORF">AVEN_273067_1</name>
</gene>
<evidence type="ECO:0000313" key="3">
    <source>
        <dbReference type="Proteomes" id="UP000499080"/>
    </source>
</evidence>
<evidence type="ECO:0000313" key="2">
    <source>
        <dbReference type="EMBL" id="GBN96735.1"/>
    </source>
</evidence>
<accession>A0A4Y2TCB6</accession>
<keyword evidence="1" id="KW-0812">Transmembrane</keyword>
<dbReference type="EMBL" id="BGPR01026747">
    <property type="protein sequence ID" value="GBN96735.1"/>
    <property type="molecule type" value="Genomic_DNA"/>
</dbReference>
<feature type="transmembrane region" description="Helical" evidence="1">
    <location>
        <begin position="35"/>
        <end position="55"/>
    </location>
</feature>
<dbReference type="Proteomes" id="UP000499080">
    <property type="component" value="Unassembled WGS sequence"/>
</dbReference>
<evidence type="ECO:0000256" key="1">
    <source>
        <dbReference type="SAM" id="Phobius"/>
    </source>
</evidence>
<name>A0A4Y2TCB6_ARAVE</name>
<sequence>MGNKAAFLRPVFRRVSSAVRVIPRRRNRKNRCGSWAYYSAASLMIGMSPIPTFYVETHVSQATRHWMPQGSGFKSLYWLLIANEALGEFAEDFSCITWAKVWSADGATNSRQKLSLFSTLSVGGGPCTLSARPHTD</sequence>
<keyword evidence="1" id="KW-1133">Transmembrane helix</keyword>
<keyword evidence="3" id="KW-1185">Reference proteome</keyword>
<protein>
    <submittedName>
        <fullName evidence="2">Uncharacterized protein</fullName>
    </submittedName>
</protein>